<proteinExistence type="predicted"/>
<keyword evidence="2" id="KW-1185">Reference proteome</keyword>
<organism evidence="1 2">
    <name type="scientific">Papaver somniferum</name>
    <name type="common">Opium poppy</name>
    <dbReference type="NCBI Taxonomy" id="3469"/>
    <lineage>
        <taxon>Eukaryota</taxon>
        <taxon>Viridiplantae</taxon>
        <taxon>Streptophyta</taxon>
        <taxon>Embryophyta</taxon>
        <taxon>Tracheophyta</taxon>
        <taxon>Spermatophyta</taxon>
        <taxon>Magnoliopsida</taxon>
        <taxon>Ranunculales</taxon>
        <taxon>Papaveraceae</taxon>
        <taxon>Papaveroideae</taxon>
        <taxon>Papaver</taxon>
    </lineage>
</organism>
<dbReference type="Proteomes" id="UP000316621">
    <property type="component" value="Chromosome 1"/>
</dbReference>
<sequence length="93" mass="10605">MVIAIILKMDGKPMTTTLVATTSNVKALCTYPQISQSVVISHNYPLSKDTRKISLLVYTRIKIVEIGGYKYKVFQWGIIQVLFSLSYQRHPQK</sequence>
<evidence type="ECO:0000313" key="1">
    <source>
        <dbReference type="EMBL" id="RZC44484.1"/>
    </source>
</evidence>
<reference evidence="1 2" key="1">
    <citation type="journal article" date="2018" name="Science">
        <title>The opium poppy genome and morphinan production.</title>
        <authorList>
            <person name="Guo L."/>
            <person name="Winzer T."/>
            <person name="Yang X."/>
            <person name="Li Y."/>
            <person name="Ning Z."/>
            <person name="He Z."/>
            <person name="Teodor R."/>
            <person name="Lu Y."/>
            <person name="Bowser T.A."/>
            <person name="Graham I.A."/>
            <person name="Ye K."/>
        </authorList>
    </citation>
    <scope>NUCLEOTIDE SEQUENCE [LARGE SCALE GENOMIC DNA]</scope>
    <source>
        <strain evidence="2">cv. HN1</strain>
        <tissue evidence="1">Leaves</tissue>
    </source>
</reference>
<dbReference type="EMBL" id="CM010715">
    <property type="protein sequence ID" value="RZC44484.1"/>
    <property type="molecule type" value="Genomic_DNA"/>
</dbReference>
<dbReference type="AlphaFoldDB" id="A0A4Y7I6P4"/>
<name>A0A4Y7I6P4_PAPSO</name>
<evidence type="ECO:0000313" key="2">
    <source>
        <dbReference type="Proteomes" id="UP000316621"/>
    </source>
</evidence>
<protein>
    <submittedName>
        <fullName evidence="1">Uncharacterized protein</fullName>
    </submittedName>
</protein>
<accession>A0A4Y7I6P4</accession>
<gene>
    <name evidence="1" type="ORF">C5167_037436</name>
</gene>
<dbReference type="Gramene" id="RZC44484">
    <property type="protein sequence ID" value="RZC44484"/>
    <property type="gene ID" value="C5167_037436"/>
</dbReference>